<evidence type="ECO:0000256" key="5">
    <source>
        <dbReference type="ARBA" id="ARBA00022939"/>
    </source>
</evidence>
<protein>
    <recommendedName>
        <fullName evidence="1">catechol O-methyltransferase</fullName>
        <ecNumber evidence="1">2.1.1.6</ecNumber>
    </recommendedName>
</protein>
<keyword evidence="2" id="KW-0489">Methyltransferase</keyword>
<evidence type="ECO:0000256" key="1">
    <source>
        <dbReference type="ARBA" id="ARBA00012880"/>
    </source>
</evidence>
<sequence>MSQPVQNKKDTIWHGDGREEALQTYLVNHPNLAALRNSPTEILNTIDNWAAENNYPMMTVGRDRSKNVLDEIRSARPKVMGELGLYIGYSAILFGNEVRNAGGSKYISFENNPEYASLAKWIVELAGLGDFVQIVVGNSANGLLQLAGDTETKIVFDFLFIDHWEGVYLSDLRICEDHGLVRKGSVVVADNAANRGAADYVRWVEEGGKYTSTRVPCVLPDGRNDIVLISRLL</sequence>
<dbReference type="GeneID" id="64977103"/>
<dbReference type="EC" id="2.1.1.6" evidence="1"/>
<dbReference type="GO" id="GO:0032259">
    <property type="term" value="P:methylation"/>
    <property type="evidence" value="ECO:0007669"/>
    <property type="project" value="UniProtKB-KW"/>
</dbReference>
<comment type="similarity">
    <text evidence="6">Belongs to the class I-like SAM-binding methyltransferase superfamily. Cation-dependent O-methyltransferase family.</text>
</comment>
<dbReference type="Gene3D" id="3.40.50.150">
    <property type="entry name" value="Vaccinia Virus protein VP39"/>
    <property type="match status" value="1"/>
</dbReference>
<dbReference type="InterPro" id="IPR029063">
    <property type="entry name" value="SAM-dependent_MTases_sf"/>
</dbReference>
<dbReference type="EMBL" id="AP024448">
    <property type="protein sequence ID" value="BCS27098.1"/>
    <property type="molecule type" value="Genomic_DNA"/>
</dbReference>
<keyword evidence="4" id="KW-0949">S-adenosyl-L-methionine</keyword>
<dbReference type="GO" id="GO:0008171">
    <property type="term" value="F:O-methyltransferase activity"/>
    <property type="evidence" value="ECO:0007669"/>
    <property type="project" value="InterPro"/>
</dbReference>
<evidence type="ECO:0000256" key="3">
    <source>
        <dbReference type="ARBA" id="ARBA00022679"/>
    </source>
</evidence>
<evidence type="ECO:0000313" key="7">
    <source>
        <dbReference type="EMBL" id="BCS27098.1"/>
    </source>
</evidence>
<dbReference type="AlphaFoldDB" id="A0A7R8ARQ2"/>
<dbReference type="KEGG" id="apuu:APUU_60146S"/>
<name>A0A7R8ARQ2_9EURO</name>
<evidence type="ECO:0000256" key="2">
    <source>
        <dbReference type="ARBA" id="ARBA00022603"/>
    </source>
</evidence>
<dbReference type="GO" id="GO:0006584">
    <property type="term" value="P:catecholamine metabolic process"/>
    <property type="evidence" value="ECO:0007669"/>
    <property type="project" value="UniProtKB-KW"/>
</dbReference>
<dbReference type="RefSeq" id="XP_041559292.1">
    <property type="nucleotide sequence ID" value="XM_041706958.1"/>
</dbReference>
<dbReference type="InterPro" id="IPR002935">
    <property type="entry name" value="SAM_O-MeTrfase"/>
</dbReference>
<dbReference type="OrthoDB" id="186626at2759"/>
<keyword evidence="5" id="KW-0128">Catecholamine metabolism</keyword>
<evidence type="ECO:0000313" key="8">
    <source>
        <dbReference type="Proteomes" id="UP000654913"/>
    </source>
</evidence>
<gene>
    <name evidence="7" type="ORF">APUU_60146S</name>
</gene>
<reference evidence="7" key="2">
    <citation type="submission" date="2021-02" db="EMBL/GenBank/DDBJ databases">
        <title>Aspergillus puulaauensis MK2 genome sequence.</title>
        <authorList>
            <person name="Futagami T."/>
            <person name="Mori K."/>
            <person name="Kadooka C."/>
            <person name="Tanaka T."/>
        </authorList>
    </citation>
    <scope>NUCLEOTIDE SEQUENCE</scope>
    <source>
        <strain evidence="7">MK2</strain>
    </source>
</reference>
<accession>A0A7R8ARQ2</accession>
<evidence type="ECO:0000256" key="6">
    <source>
        <dbReference type="ARBA" id="ARBA00023453"/>
    </source>
</evidence>
<proteinExistence type="inferred from homology"/>
<keyword evidence="3" id="KW-0808">Transferase</keyword>
<dbReference type="PANTHER" id="PTHR43836:SF2">
    <property type="entry name" value="CATECHOL O-METHYLTRANSFERASE 1-RELATED"/>
    <property type="match status" value="1"/>
</dbReference>
<dbReference type="PROSITE" id="PS51682">
    <property type="entry name" value="SAM_OMT_I"/>
    <property type="match status" value="1"/>
</dbReference>
<dbReference type="PANTHER" id="PTHR43836">
    <property type="entry name" value="CATECHOL O-METHYLTRANSFERASE 1-RELATED"/>
    <property type="match status" value="1"/>
</dbReference>
<reference evidence="7" key="1">
    <citation type="submission" date="2021-01" db="EMBL/GenBank/DDBJ databases">
        <authorList>
            <consortium name="Aspergillus puulaauensis MK2 genome sequencing consortium"/>
            <person name="Kazuki M."/>
            <person name="Futagami T."/>
        </authorList>
    </citation>
    <scope>NUCLEOTIDE SEQUENCE</scope>
    <source>
        <strain evidence="7">MK2</strain>
    </source>
</reference>
<keyword evidence="8" id="KW-1185">Reference proteome</keyword>
<dbReference type="Proteomes" id="UP000654913">
    <property type="component" value="Chromosome 6"/>
</dbReference>
<evidence type="ECO:0000256" key="4">
    <source>
        <dbReference type="ARBA" id="ARBA00022691"/>
    </source>
</evidence>
<organism evidence="7 8">
    <name type="scientific">Aspergillus puulaauensis</name>
    <dbReference type="NCBI Taxonomy" id="1220207"/>
    <lineage>
        <taxon>Eukaryota</taxon>
        <taxon>Fungi</taxon>
        <taxon>Dikarya</taxon>
        <taxon>Ascomycota</taxon>
        <taxon>Pezizomycotina</taxon>
        <taxon>Eurotiomycetes</taxon>
        <taxon>Eurotiomycetidae</taxon>
        <taxon>Eurotiales</taxon>
        <taxon>Aspergillaceae</taxon>
        <taxon>Aspergillus</taxon>
    </lineage>
</organism>
<dbReference type="SUPFAM" id="SSF53335">
    <property type="entry name" value="S-adenosyl-L-methionine-dependent methyltransferases"/>
    <property type="match status" value="1"/>
</dbReference>
<dbReference type="Pfam" id="PF01596">
    <property type="entry name" value="Methyltransf_3"/>
    <property type="match status" value="1"/>
</dbReference>